<dbReference type="InterPro" id="IPR006626">
    <property type="entry name" value="PbH1"/>
</dbReference>
<proteinExistence type="predicted"/>
<dbReference type="InterPro" id="IPR039448">
    <property type="entry name" value="Beta_helix"/>
</dbReference>
<dbReference type="EMBL" id="CP051774">
    <property type="protein sequence ID" value="QJE95450.1"/>
    <property type="molecule type" value="Genomic_DNA"/>
</dbReference>
<reference evidence="2 3" key="1">
    <citation type="submission" date="2020-04" db="EMBL/GenBank/DDBJ databases">
        <title>Luteolibacter sp. G-1-1-1 isolated from soil.</title>
        <authorList>
            <person name="Dahal R.H."/>
        </authorList>
    </citation>
    <scope>NUCLEOTIDE SEQUENCE [LARGE SCALE GENOMIC DNA]</scope>
    <source>
        <strain evidence="2 3">G-1-1-1</strain>
    </source>
</reference>
<dbReference type="Pfam" id="PF13229">
    <property type="entry name" value="Beta_helix"/>
    <property type="match status" value="1"/>
</dbReference>
<feature type="domain" description="Right handed beta helix" evidence="1">
    <location>
        <begin position="154"/>
        <end position="347"/>
    </location>
</feature>
<accession>A0A858RGN9</accession>
<dbReference type="Gene3D" id="2.160.20.10">
    <property type="entry name" value="Single-stranded right-handed beta-helix, Pectin lyase-like"/>
    <property type="match status" value="1"/>
</dbReference>
<keyword evidence="3" id="KW-1185">Reference proteome</keyword>
<evidence type="ECO:0000313" key="3">
    <source>
        <dbReference type="Proteomes" id="UP000501812"/>
    </source>
</evidence>
<name>A0A858RGN9_9BACT</name>
<dbReference type="RefSeq" id="WP_169453764.1">
    <property type="nucleotide sequence ID" value="NZ_CP051774.1"/>
</dbReference>
<dbReference type="KEGG" id="luo:HHL09_06530"/>
<sequence>MDPCAAADHVVTTQEEFEALNSIDFEPGDRILLAGGSTFTGSLIFGPNDSGTDEQGQLIAPIILTSLGEERATISAGDGNALLFYNAGGIEVSRLNLTGSGVAPDGMTTSTGSGLTFYTDSEGDLKYRHLRVDEVDVSGFGSRGLVIGGYNGNSGYDDVRITRVHAHHNLHSGIETFGFTGSKSSLANVTVSECVANDQAGDPASTVNTGSGITLGGVTGGLIEHCVAYGNGANNQPAEGPIGIWAYHSSNVVIQHNESHHNVTSNGDGGGFDLDIGVTQSVMQYNYSHDNAGAGFLVYGKSGSSGNADNVVRYNVSENDGRDPGSFAASGICVCDNIDDLAVYGNTVLISAAAGITTIPAIKVMEAGNDPDDIVIANNIFVSSGDTRLVYQDSDGDVRFAGNNYWSSGDNFVIRDNGSTYSSLSSWRSSKGQEKLSGKSTGSTLDPLFDIPDVSIESTGNSRLAAFRLRSSSPLISKGLNLKTSFGIDTGPRDLFGGPSLQGTAHEVGAHELAVDPPKILGTASSPDGPGIVIRYQSEIGVSFAVRRSNTLTGDPETEWPLAAPTGPGNGLVLEYVDTPLEGGRYFYVLVRE</sequence>
<protein>
    <submittedName>
        <fullName evidence="2">Right-handed parallel beta-helix repeat-containing protein</fullName>
    </submittedName>
</protein>
<dbReference type="Proteomes" id="UP000501812">
    <property type="component" value="Chromosome"/>
</dbReference>
<evidence type="ECO:0000313" key="2">
    <source>
        <dbReference type="EMBL" id="QJE95450.1"/>
    </source>
</evidence>
<organism evidence="2 3">
    <name type="scientific">Luteolibacter luteus</name>
    <dbReference type="NCBI Taxonomy" id="2728835"/>
    <lineage>
        <taxon>Bacteria</taxon>
        <taxon>Pseudomonadati</taxon>
        <taxon>Verrucomicrobiota</taxon>
        <taxon>Verrucomicrobiia</taxon>
        <taxon>Verrucomicrobiales</taxon>
        <taxon>Verrucomicrobiaceae</taxon>
        <taxon>Luteolibacter</taxon>
    </lineage>
</organism>
<evidence type="ECO:0000259" key="1">
    <source>
        <dbReference type="Pfam" id="PF13229"/>
    </source>
</evidence>
<gene>
    <name evidence="2" type="ORF">HHL09_06530</name>
</gene>
<dbReference type="AlphaFoldDB" id="A0A858RGN9"/>
<dbReference type="SUPFAM" id="SSF51126">
    <property type="entry name" value="Pectin lyase-like"/>
    <property type="match status" value="2"/>
</dbReference>
<dbReference type="InterPro" id="IPR012334">
    <property type="entry name" value="Pectin_lyas_fold"/>
</dbReference>
<dbReference type="InterPro" id="IPR011050">
    <property type="entry name" value="Pectin_lyase_fold/virulence"/>
</dbReference>
<dbReference type="SMART" id="SM00710">
    <property type="entry name" value="PbH1"/>
    <property type="match status" value="9"/>
</dbReference>